<reference evidence="1" key="1">
    <citation type="journal article" date="2015" name="Nature">
        <title>Complex archaea that bridge the gap between prokaryotes and eukaryotes.</title>
        <authorList>
            <person name="Spang A."/>
            <person name="Saw J.H."/>
            <person name="Jorgensen S.L."/>
            <person name="Zaremba-Niedzwiedzka K."/>
            <person name="Martijn J."/>
            <person name="Lind A.E."/>
            <person name="van Eijk R."/>
            <person name="Schleper C."/>
            <person name="Guy L."/>
            <person name="Ettema T.J."/>
        </authorList>
    </citation>
    <scope>NUCLEOTIDE SEQUENCE</scope>
</reference>
<sequence length="23" mass="2811">KYAFIARFYYELKKSKKMNAVIV</sequence>
<protein>
    <submittedName>
        <fullName evidence="1">Uncharacterized protein</fullName>
    </submittedName>
</protein>
<evidence type="ECO:0000313" key="1">
    <source>
        <dbReference type="EMBL" id="KKL90461.1"/>
    </source>
</evidence>
<gene>
    <name evidence="1" type="ORF">LCGC14_1904450</name>
</gene>
<dbReference type="EMBL" id="LAZR01020001">
    <property type="protein sequence ID" value="KKL90461.1"/>
    <property type="molecule type" value="Genomic_DNA"/>
</dbReference>
<name>A0A0F9GIV5_9ZZZZ</name>
<proteinExistence type="predicted"/>
<organism evidence="1">
    <name type="scientific">marine sediment metagenome</name>
    <dbReference type="NCBI Taxonomy" id="412755"/>
    <lineage>
        <taxon>unclassified sequences</taxon>
        <taxon>metagenomes</taxon>
        <taxon>ecological metagenomes</taxon>
    </lineage>
</organism>
<feature type="non-terminal residue" evidence="1">
    <location>
        <position position="1"/>
    </location>
</feature>
<comment type="caution">
    <text evidence="1">The sequence shown here is derived from an EMBL/GenBank/DDBJ whole genome shotgun (WGS) entry which is preliminary data.</text>
</comment>
<dbReference type="AlphaFoldDB" id="A0A0F9GIV5"/>
<accession>A0A0F9GIV5</accession>